<name>A0ABW5QRY2_9BACL</name>
<sequence>MLNRNAEALFWTGRYMERAENHARLIDVHYHLQADDGAAGGAGEPAEAATGNVSVKWAYIVEALGSGERYERQYGSYSEQDVLRYVALDKDNENSLLCCVKHARGNLRTLREKVPAELWEAVNGFYLWLRDKEPENMMRESPHLLFGRIKEWAALFQGFGQSVMPRENEWHFIECGRYLERAENTLRIMKAAVFASDLESRNASGGYAYLVAVLKSLGAYQPFRRYCADAVSEETIAEFLVLHPAFPRSVYFAIHALEDHMRRIELQDGQLRAAHERIIRQVGKVKADLACLEREDIRLDGAGAIVAHLADASRHLGAAFAKTFFRMGEATA</sequence>
<proteinExistence type="predicted"/>
<evidence type="ECO:0000259" key="1">
    <source>
        <dbReference type="Pfam" id="PF04168"/>
    </source>
</evidence>
<dbReference type="InterPro" id="IPR007296">
    <property type="entry name" value="DUF403"/>
</dbReference>
<dbReference type="Proteomes" id="UP001597493">
    <property type="component" value="Unassembled WGS sequence"/>
</dbReference>
<keyword evidence="3" id="KW-1185">Reference proteome</keyword>
<feature type="domain" description="DUF403" evidence="1">
    <location>
        <begin position="1"/>
        <end position="325"/>
    </location>
</feature>
<reference evidence="3" key="1">
    <citation type="journal article" date="2019" name="Int. J. Syst. Evol. Microbiol.">
        <title>The Global Catalogue of Microorganisms (GCM) 10K type strain sequencing project: providing services to taxonomists for standard genome sequencing and annotation.</title>
        <authorList>
            <consortium name="The Broad Institute Genomics Platform"/>
            <consortium name="The Broad Institute Genome Sequencing Center for Infectious Disease"/>
            <person name="Wu L."/>
            <person name="Ma J."/>
        </authorList>
    </citation>
    <scope>NUCLEOTIDE SEQUENCE [LARGE SCALE GENOMIC DNA]</scope>
    <source>
        <strain evidence="3">TISTR 1827</strain>
    </source>
</reference>
<dbReference type="EMBL" id="JBHUMY010000001">
    <property type="protein sequence ID" value="MFD2659112.1"/>
    <property type="molecule type" value="Genomic_DNA"/>
</dbReference>
<dbReference type="InterPro" id="IPR051680">
    <property type="entry name" value="ATP-dep_Glu-Cys_Ligase-2"/>
</dbReference>
<organism evidence="2 3">
    <name type="scientific">Paenibacillus thailandensis</name>
    <dbReference type="NCBI Taxonomy" id="393250"/>
    <lineage>
        <taxon>Bacteria</taxon>
        <taxon>Bacillati</taxon>
        <taxon>Bacillota</taxon>
        <taxon>Bacilli</taxon>
        <taxon>Bacillales</taxon>
        <taxon>Paenibacillaceae</taxon>
        <taxon>Paenibacillus</taxon>
    </lineage>
</organism>
<dbReference type="PANTHER" id="PTHR34595">
    <property type="entry name" value="BLR5612 PROTEIN"/>
    <property type="match status" value="1"/>
</dbReference>
<dbReference type="RefSeq" id="WP_379269346.1">
    <property type="nucleotide sequence ID" value="NZ_JBHUGT010000031.1"/>
</dbReference>
<dbReference type="Pfam" id="PF04168">
    <property type="entry name" value="Alpha-E"/>
    <property type="match status" value="1"/>
</dbReference>
<comment type="caution">
    <text evidence="2">The sequence shown here is derived from an EMBL/GenBank/DDBJ whole genome shotgun (WGS) entry which is preliminary data.</text>
</comment>
<gene>
    <name evidence="2" type="ORF">ACFSW5_02405</name>
</gene>
<evidence type="ECO:0000313" key="3">
    <source>
        <dbReference type="Proteomes" id="UP001597493"/>
    </source>
</evidence>
<accession>A0ABW5QRY2</accession>
<dbReference type="PANTHER" id="PTHR34595:SF7">
    <property type="entry name" value="SLL1039 PROTEIN"/>
    <property type="match status" value="1"/>
</dbReference>
<protein>
    <submittedName>
        <fullName evidence="2">Alpha-E domain-containing protein</fullName>
    </submittedName>
</protein>
<evidence type="ECO:0000313" key="2">
    <source>
        <dbReference type="EMBL" id="MFD2659112.1"/>
    </source>
</evidence>